<dbReference type="SUPFAM" id="SSF53659">
    <property type="entry name" value="Isocitrate/Isopropylmalate dehydrogenase-like"/>
    <property type="match status" value="1"/>
</dbReference>
<dbReference type="EMBL" id="VOTT01000698">
    <property type="protein sequence ID" value="MPU51415.1"/>
    <property type="molecule type" value="Genomic_DNA"/>
</dbReference>
<dbReference type="GO" id="GO:0046553">
    <property type="term" value="F:D-malate dehydrogenase (decarboxylating) (NAD+) activity"/>
    <property type="evidence" value="ECO:0007669"/>
    <property type="project" value="UniProtKB-EC"/>
</dbReference>
<dbReference type="AlphaFoldDB" id="A0A5N8HEN7"/>
<proteinExistence type="predicted"/>
<comment type="cofactor">
    <cofactor evidence="1">
        <name>Mn(2+)</name>
        <dbReference type="ChEBI" id="CHEBI:29035"/>
    </cofactor>
</comment>
<organism evidence="8 9">
    <name type="scientific">Escherichia coli</name>
    <dbReference type="NCBI Taxonomy" id="562"/>
    <lineage>
        <taxon>Bacteria</taxon>
        <taxon>Pseudomonadati</taxon>
        <taxon>Pseudomonadota</taxon>
        <taxon>Gammaproteobacteria</taxon>
        <taxon>Enterobacterales</taxon>
        <taxon>Enterobacteriaceae</taxon>
        <taxon>Escherichia</taxon>
    </lineage>
</organism>
<keyword evidence="4 8" id="KW-0560">Oxidoreductase</keyword>
<dbReference type="PANTHER" id="PTHR43275:SF1">
    <property type="entry name" value="D-MALATE DEHYDROGENASE [DECARBOXYLATING]"/>
    <property type="match status" value="1"/>
</dbReference>
<dbReference type="SMART" id="SM01329">
    <property type="entry name" value="Iso_dh"/>
    <property type="match status" value="1"/>
</dbReference>
<feature type="non-terminal residue" evidence="8">
    <location>
        <position position="192"/>
    </location>
</feature>
<dbReference type="EC" id="1.1.1.83" evidence="8"/>
<sequence length="192" mass="21901">MMKTMRIAAIPGDGIGKEVLPEGIRVLQAAAERWGFALSFEQMEWASCEYYSHHGKMMPDDWHEQLSRFDAIYFGAVGWPDTVPDHISLWGSLLKFRREFDQYVNLRPVRLFPGVPCPLAGKQPGDIDFYVVRENTEGEYSSLGGRVNEGTEHEVVIQESVFTRRGVDRILRYAFELAQSRPRKTLTSATKS</sequence>
<evidence type="ECO:0000313" key="9">
    <source>
        <dbReference type="Proteomes" id="UP000392867"/>
    </source>
</evidence>
<comment type="caution">
    <text evidence="8">The sequence shown here is derived from an EMBL/GenBank/DDBJ whole genome shotgun (WGS) entry which is preliminary data.</text>
</comment>
<keyword evidence="3" id="KW-0479">Metal-binding</keyword>
<dbReference type="Proteomes" id="UP000392867">
    <property type="component" value="Unassembled WGS sequence"/>
</dbReference>
<protein>
    <submittedName>
        <fullName evidence="8">Multifunctional D-malate/3-isopropylmalate/tartarate dehydrogenase</fullName>
        <ecNumber evidence="8">1.1.1.83</ecNumber>
        <ecNumber evidence="8">1.1.1.85</ecNumber>
        <ecNumber evidence="8">1.1.1.93</ecNumber>
    </submittedName>
</protein>
<dbReference type="GO" id="GO:0003862">
    <property type="term" value="F:3-isopropylmalate dehydrogenase activity"/>
    <property type="evidence" value="ECO:0007669"/>
    <property type="project" value="UniProtKB-EC"/>
</dbReference>
<dbReference type="GO" id="GO:0046872">
    <property type="term" value="F:metal ion binding"/>
    <property type="evidence" value="ECO:0007669"/>
    <property type="project" value="UniProtKB-KW"/>
</dbReference>
<comment type="cofactor">
    <cofactor evidence="2">
        <name>Mg(2+)</name>
        <dbReference type="ChEBI" id="CHEBI:18420"/>
    </cofactor>
</comment>
<name>A0A5N8HEN7_ECOLX</name>
<evidence type="ECO:0000259" key="7">
    <source>
        <dbReference type="SMART" id="SM01329"/>
    </source>
</evidence>
<evidence type="ECO:0000256" key="6">
    <source>
        <dbReference type="ARBA" id="ARBA00023211"/>
    </source>
</evidence>
<dbReference type="InterPro" id="IPR050501">
    <property type="entry name" value="ICDH/IPMDH"/>
</dbReference>
<accession>A0A5N8HEN7</accession>
<evidence type="ECO:0000256" key="1">
    <source>
        <dbReference type="ARBA" id="ARBA00001936"/>
    </source>
</evidence>
<evidence type="ECO:0000256" key="5">
    <source>
        <dbReference type="ARBA" id="ARBA00023027"/>
    </source>
</evidence>
<gene>
    <name evidence="8" type="primary">dmlA</name>
    <name evidence="8" type="ORF">FVB16_21805</name>
</gene>
<dbReference type="EC" id="1.1.1.85" evidence="8"/>
<dbReference type="Gene3D" id="3.40.718.10">
    <property type="entry name" value="Isopropylmalate Dehydrogenase"/>
    <property type="match status" value="1"/>
</dbReference>
<evidence type="ECO:0000256" key="3">
    <source>
        <dbReference type="ARBA" id="ARBA00022723"/>
    </source>
</evidence>
<dbReference type="Pfam" id="PF00180">
    <property type="entry name" value="Iso_dh"/>
    <property type="match status" value="1"/>
</dbReference>
<dbReference type="GO" id="GO:0009027">
    <property type="term" value="F:tartrate dehydrogenase activity"/>
    <property type="evidence" value="ECO:0007669"/>
    <property type="project" value="UniProtKB-EC"/>
</dbReference>
<dbReference type="EC" id="1.1.1.93" evidence="8"/>
<evidence type="ECO:0000313" key="8">
    <source>
        <dbReference type="EMBL" id="MPU51415.1"/>
    </source>
</evidence>
<dbReference type="InterPro" id="IPR024084">
    <property type="entry name" value="IsoPropMal-DH-like_dom"/>
</dbReference>
<keyword evidence="6" id="KW-0464">Manganese</keyword>
<keyword evidence="5" id="KW-0520">NAD</keyword>
<reference evidence="8 9" key="1">
    <citation type="submission" date="2019-08" db="EMBL/GenBank/DDBJ databases">
        <title>Identification of Water Treatment Resistant and Multidrug Resistant Urinary Pathogenic Escherichia coli in Wastewater.</title>
        <authorList>
            <person name="Neumann N."/>
        </authorList>
    </citation>
    <scope>NUCLEOTIDE SEQUENCE [LARGE SCALE GENOMIC DNA]</scope>
    <source>
        <strain evidence="8 9">WU2356</strain>
    </source>
</reference>
<dbReference type="PANTHER" id="PTHR43275">
    <property type="entry name" value="D-MALATE DEHYDROGENASE [DECARBOXYLATING]"/>
    <property type="match status" value="1"/>
</dbReference>
<feature type="domain" description="Isopropylmalate dehydrogenase-like" evidence="7">
    <location>
        <begin position="6"/>
        <end position="192"/>
    </location>
</feature>
<evidence type="ECO:0000256" key="2">
    <source>
        <dbReference type="ARBA" id="ARBA00001946"/>
    </source>
</evidence>
<evidence type="ECO:0000256" key="4">
    <source>
        <dbReference type="ARBA" id="ARBA00023002"/>
    </source>
</evidence>